<feature type="transmembrane region" description="Helical" evidence="3">
    <location>
        <begin position="52"/>
        <end position="73"/>
    </location>
</feature>
<comment type="caution">
    <text evidence="5">The sequence shown here is derived from an EMBL/GenBank/DDBJ whole genome shotgun (WGS) entry which is preliminary data.</text>
</comment>
<proteinExistence type="predicted"/>
<keyword evidence="3" id="KW-1133">Transmembrane helix</keyword>
<feature type="transmembrane region" description="Helical" evidence="3">
    <location>
        <begin position="85"/>
        <end position="103"/>
    </location>
</feature>
<keyword evidence="6" id="KW-1185">Reference proteome</keyword>
<evidence type="ECO:0000313" key="6">
    <source>
        <dbReference type="Proteomes" id="UP000187209"/>
    </source>
</evidence>
<dbReference type="GO" id="GO:0036376">
    <property type="term" value="P:sodium ion export across plasma membrane"/>
    <property type="evidence" value="ECO:0007669"/>
    <property type="project" value="TreeGrafter"/>
</dbReference>
<feature type="transmembrane region" description="Helical" evidence="3">
    <location>
        <begin position="824"/>
        <end position="841"/>
    </location>
</feature>
<dbReference type="GO" id="GO:0030007">
    <property type="term" value="P:intracellular potassium ion homeostasis"/>
    <property type="evidence" value="ECO:0007669"/>
    <property type="project" value="TreeGrafter"/>
</dbReference>
<feature type="domain" description="P-type ATPase A" evidence="4">
    <location>
        <begin position="117"/>
        <end position="215"/>
    </location>
</feature>
<accession>A0A1R2CLZ6</accession>
<dbReference type="InterPro" id="IPR008250">
    <property type="entry name" value="ATPase_P-typ_transduc_dom_A_sf"/>
</dbReference>
<evidence type="ECO:0000259" key="4">
    <source>
        <dbReference type="Pfam" id="PF00122"/>
    </source>
</evidence>
<dbReference type="PANTHER" id="PTHR43294:SF21">
    <property type="entry name" value="CATION TRANSPORTING ATPASE"/>
    <property type="match status" value="1"/>
</dbReference>
<evidence type="ECO:0000256" key="1">
    <source>
        <dbReference type="ARBA" id="ARBA00004651"/>
    </source>
</evidence>
<organism evidence="5 6">
    <name type="scientific">Stentor coeruleus</name>
    <dbReference type="NCBI Taxonomy" id="5963"/>
    <lineage>
        <taxon>Eukaryota</taxon>
        <taxon>Sar</taxon>
        <taxon>Alveolata</taxon>
        <taxon>Ciliophora</taxon>
        <taxon>Postciliodesmatophora</taxon>
        <taxon>Heterotrichea</taxon>
        <taxon>Heterotrichida</taxon>
        <taxon>Stentoridae</taxon>
        <taxon>Stentor</taxon>
    </lineage>
</organism>
<dbReference type="InterPro" id="IPR059000">
    <property type="entry name" value="ATPase_P-type_domA"/>
</dbReference>
<keyword evidence="3" id="KW-0472">Membrane</keyword>
<feature type="transmembrane region" description="Helical" evidence="3">
    <location>
        <begin position="699"/>
        <end position="717"/>
    </location>
</feature>
<gene>
    <name evidence="5" type="ORF">SteCoe_7716</name>
</gene>
<evidence type="ECO:0000256" key="2">
    <source>
        <dbReference type="ARBA" id="ARBA00022475"/>
    </source>
</evidence>
<dbReference type="AlphaFoldDB" id="A0A1R2CLZ6"/>
<feature type="transmembrane region" description="Helical" evidence="3">
    <location>
        <begin position="758"/>
        <end position="777"/>
    </location>
</feature>
<dbReference type="InterPro" id="IPR023214">
    <property type="entry name" value="HAD_sf"/>
</dbReference>
<comment type="subcellular location">
    <subcellularLocation>
        <location evidence="1">Cell membrane</location>
        <topology evidence="1">Multi-pass membrane protein</topology>
    </subcellularLocation>
</comment>
<reference evidence="5 6" key="1">
    <citation type="submission" date="2016-11" db="EMBL/GenBank/DDBJ databases">
        <title>The macronuclear genome of Stentor coeruleus: a giant cell with tiny introns.</title>
        <authorList>
            <person name="Slabodnick M."/>
            <person name="Ruby J.G."/>
            <person name="Reiff S.B."/>
            <person name="Swart E.C."/>
            <person name="Gosai S."/>
            <person name="Prabakaran S."/>
            <person name="Witkowska E."/>
            <person name="Larue G.E."/>
            <person name="Fisher S."/>
            <person name="Freeman R.M."/>
            <person name="Gunawardena J."/>
            <person name="Chu W."/>
            <person name="Stover N.A."/>
            <person name="Gregory B.D."/>
            <person name="Nowacki M."/>
            <person name="Derisi J."/>
            <person name="Roy S.W."/>
            <person name="Marshall W.F."/>
            <person name="Sood P."/>
        </authorList>
    </citation>
    <scope>NUCLEOTIDE SEQUENCE [LARGE SCALE GENOMIC DNA]</scope>
    <source>
        <strain evidence="5">WM001</strain>
    </source>
</reference>
<keyword evidence="2" id="KW-1003">Cell membrane</keyword>
<dbReference type="Proteomes" id="UP000187209">
    <property type="component" value="Unassembled WGS sequence"/>
</dbReference>
<dbReference type="InterPro" id="IPR023299">
    <property type="entry name" value="ATPase_P-typ_cyto_dom_N"/>
</dbReference>
<dbReference type="InterPro" id="IPR023298">
    <property type="entry name" value="ATPase_P-typ_TM_dom_sf"/>
</dbReference>
<dbReference type="SUPFAM" id="SSF81665">
    <property type="entry name" value="Calcium ATPase, transmembrane domain M"/>
    <property type="match status" value="1"/>
</dbReference>
<feature type="transmembrane region" description="Helical" evidence="3">
    <location>
        <begin position="229"/>
        <end position="248"/>
    </location>
</feature>
<dbReference type="GO" id="GO:1990573">
    <property type="term" value="P:potassium ion import across plasma membrane"/>
    <property type="evidence" value="ECO:0007669"/>
    <property type="project" value="TreeGrafter"/>
</dbReference>
<dbReference type="PANTHER" id="PTHR43294">
    <property type="entry name" value="SODIUM/POTASSIUM-TRANSPORTING ATPASE SUBUNIT ALPHA"/>
    <property type="match status" value="1"/>
</dbReference>
<feature type="transmembrane region" description="Helical" evidence="3">
    <location>
        <begin position="729"/>
        <end position="746"/>
    </location>
</feature>
<dbReference type="OrthoDB" id="116380at2759"/>
<dbReference type="Gene3D" id="3.40.50.1000">
    <property type="entry name" value="HAD superfamily/HAD-like"/>
    <property type="match status" value="1"/>
</dbReference>
<dbReference type="GO" id="GO:0000166">
    <property type="term" value="F:nucleotide binding"/>
    <property type="evidence" value="ECO:0007669"/>
    <property type="project" value="InterPro"/>
</dbReference>
<name>A0A1R2CLZ6_9CILI</name>
<dbReference type="GO" id="GO:0005886">
    <property type="term" value="C:plasma membrane"/>
    <property type="evidence" value="ECO:0007669"/>
    <property type="project" value="UniProtKB-SubCell"/>
</dbReference>
<protein>
    <recommendedName>
        <fullName evidence="4">P-type ATPase A domain-containing protein</fullName>
    </recommendedName>
</protein>
<dbReference type="Pfam" id="PF00122">
    <property type="entry name" value="E1-E2_ATPase"/>
    <property type="match status" value="1"/>
</dbReference>
<sequence>MEEIEHTLPIEQLLETLGVGKITTGLTDAVLMNRLEKDGYNLPAKDNLKASVLVILHENLTFILYCFIMTSVLIELSDKGPSCSLSHMTIMLFTFIAHLITIFTTENPKNPKIGTLTAVIRNGKSNIVDSKFLVRGDIVEIEQSMVAPADIRIIKASNLLVNGSLLLGKDGIRMADAVGGGDYLLSSNMIFQGFTIETGKGIGVVLKTGPRTMLSNSFIRSSALSNFEFKWIIFVLVIWASAVIWKIYVRVETWHLSYMVLCLVLTKFPNFIMKGRSISLLTTSQLMISHEIYPKTIKSSSQLRKTKYLIYDIRDSLITTRKEIKNIYISDKLQNIAHLSGSEDFKYLITLLNYTIYKEKTYEAPDEPVALEDWDPRPKEKEYEHPIEVVLRDLLSNYGLAKPEYDEHYKIPLTSRNRNSLLVLTPKNKNPLAILLGDALDVMKSSKFMYVNGKNVELPSRTLVSMCEEFALEGHISVALAFSELDPSVIKSGKELSPEVFDFSLFGIFIIKEHTEDASEALGLLQELNITSIGVGRENKDYLLNLCYTSNLITEPPKIYNSEPENLWDKVLLTPLQAVKNCKELANKHSFVPNISIFDTAFLINQMKNQDICYLGNNHVALQVSDVGVSYHASSKEVKETSNFVALSGKPLVDLLKTIKALREFGDHDYFFMQECYGVLIPAIVYFIIAVYYGSETSSLGILLVDFSIPLTNQFMWIGFPRKGYNNPLLIWLACTSAGLYNYFSLQSSGSSWFQCNFAYFVTVFTCCFIKISWLHLWNFRKAKVPWGFVYGFAGIKLALFYIFCLIRFIAIRNQLEQAPLSDLTPGLGFFLVTLLLLSFIRSY</sequence>
<feature type="transmembrane region" description="Helical" evidence="3">
    <location>
        <begin position="670"/>
        <end position="693"/>
    </location>
</feature>
<dbReference type="GO" id="GO:0006883">
    <property type="term" value="P:intracellular sodium ion homeostasis"/>
    <property type="evidence" value="ECO:0007669"/>
    <property type="project" value="TreeGrafter"/>
</dbReference>
<dbReference type="SUPFAM" id="SSF81653">
    <property type="entry name" value="Calcium ATPase, transduction domain A"/>
    <property type="match status" value="1"/>
</dbReference>
<dbReference type="Gene3D" id="1.20.1110.10">
    <property type="entry name" value="Calcium-transporting ATPase, transmembrane domain"/>
    <property type="match status" value="1"/>
</dbReference>
<evidence type="ECO:0000313" key="5">
    <source>
        <dbReference type="EMBL" id="OMJ90034.1"/>
    </source>
</evidence>
<dbReference type="EMBL" id="MPUH01000112">
    <property type="protein sequence ID" value="OMJ90034.1"/>
    <property type="molecule type" value="Genomic_DNA"/>
</dbReference>
<feature type="transmembrane region" description="Helical" evidence="3">
    <location>
        <begin position="789"/>
        <end position="812"/>
    </location>
</feature>
<dbReference type="Gene3D" id="3.40.1110.10">
    <property type="entry name" value="Calcium-transporting ATPase, cytoplasmic domain N"/>
    <property type="match status" value="1"/>
</dbReference>
<dbReference type="GO" id="GO:0005391">
    <property type="term" value="F:P-type sodium:potassium-exchanging transporter activity"/>
    <property type="evidence" value="ECO:0007669"/>
    <property type="project" value="TreeGrafter"/>
</dbReference>
<dbReference type="GO" id="GO:1902600">
    <property type="term" value="P:proton transmembrane transport"/>
    <property type="evidence" value="ECO:0007669"/>
    <property type="project" value="TreeGrafter"/>
</dbReference>
<keyword evidence="3" id="KW-0812">Transmembrane</keyword>
<dbReference type="Gene3D" id="2.70.150.10">
    <property type="entry name" value="Calcium-transporting ATPase, cytoplasmic transduction domain A"/>
    <property type="match status" value="1"/>
</dbReference>
<dbReference type="InterPro" id="IPR050510">
    <property type="entry name" value="Cation_transp_ATPase_P-type"/>
</dbReference>
<evidence type="ECO:0000256" key="3">
    <source>
        <dbReference type="SAM" id="Phobius"/>
    </source>
</evidence>